<dbReference type="InterPro" id="IPR001387">
    <property type="entry name" value="Cro/C1-type_HTH"/>
</dbReference>
<feature type="domain" description="HTH cro/C1-type" evidence="1">
    <location>
        <begin position="6"/>
        <end position="50"/>
    </location>
</feature>
<proteinExistence type="predicted"/>
<evidence type="ECO:0000313" key="3">
    <source>
        <dbReference type="Proteomes" id="UP000004129"/>
    </source>
</evidence>
<organism evidence="2 3">
    <name type="scientific">Selenomonas infelix ATCC 43532</name>
    <dbReference type="NCBI Taxonomy" id="679201"/>
    <lineage>
        <taxon>Bacteria</taxon>
        <taxon>Bacillati</taxon>
        <taxon>Bacillota</taxon>
        <taxon>Negativicutes</taxon>
        <taxon>Selenomonadales</taxon>
        <taxon>Selenomonadaceae</taxon>
        <taxon>Selenomonas</taxon>
    </lineage>
</organism>
<protein>
    <recommendedName>
        <fullName evidence="1">HTH cro/C1-type domain-containing protein</fullName>
    </recommendedName>
</protein>
<dbReference type="STRING" id="679201.HMPREF9334_00656"/>
<sequence>MRGKRTQAEVAKAVHISKSALSSYESGARMPRDEVKIALSKLYGKSVHEIFLPD</sequence>
<dbReference type="GO" id="GO:0003677">
    <property type="term" value="F:DNA binding"/>
    <property type="evidence" value="ECO:0007669"/>
    <property type="project" value="InterPro"/>
</dbReference>
<gene>
    <name evidence="2" type="ORF">HMPREF9334_00656</name>
</gene>
<dbReference type="EMBL" id="ACZM01000005">
    <property type="protein sequence ID" value="EHG21686.1"/>
    <property type="molecule type" value="Genomic_DNA"/>
</dbReference>
<evidence type="ECO:0000259" key="1">
    <source>
        <dbReference type="PROSITE" id="PS50943"/>
    </source>
</evidence>
<dbReference type="PATRIC" id="fig|679201.3.peg.662"/>
<dbReference type="AlphaFoldDB" id="G5GN25"/>
<dbReference type="Gene3D" id="1.10.260.40">
    <property type="entry name" value="lambda repressor-like DNA-binding domains"/>
    <property type="match status" value="1"/>
</dbReference>
<comment type="caution">
    <text evidence="2">The sequence shown here is derived from an EMBL/GenBank/DDBJ whole genome shotgun (WGS) entry which is preliminary data.</text>
</comment>
<dbReference type="Pfam" id="PF01381">
    <property type="entry name" value="HTH_3"/>
    <property type="match status" value="1"/>
</dbReference>
<dbReference type="SUPFAM" id="SSF47413">
    <property type="entry name" value="lambda repressor-like DNA-binding domains"/>
    <property type="match status" value="1"/>
</dbReference>
<reference evidence="2 3" key="1">
    <citation type="submission" date="2011-08" db="EMBL/GenBank/DDBJ databases">
        <title>The Genome Sequence of Selenomonas infelix ATCC 43532.</title>
        <authorList>
            <consortium name="The Broad Institute Genome Sequencing Platform"/>
            <person name="Earl A."/>
            <person name="Ward D."/>
            <person name="Feldgarden M."/>
            <person name="Gevers D."/>
            <person name="Izard J."/>
            <person name="Blanton J.M."/>
            <person name="Baranova O.V."/>
            <person name="Dewhirst F.E."/>
            <person name="Young S.K."/>
            <person name="Zeng Q."/>
            <person name="Gargeya S."/>
            <person name="Fitzgerald M."/>
            <person name="Haas B."/>
            <person name="Abouelleil A."/>
            <person name="Alvarado L."/>
            <person name="Arachchi H.M."/>
            <person name="Berlin A."/>
            <person name="Brown A."/>
            <person name="Chapman S.B."/>
            <person name="Chen Z."/>
            <person name="Dunbar C."/>
            <person name="Freedman E."/>
            <person name="Gearin G."/>
            <person name="Gellesch M."/>
            <person name="Goldberg J."/>
            <person name="Griggs A."/>
            <person name="Gujja S."/>
            <person name="Heiman D."/>
            <person name="Howarth C."/>
            <person name="Larson L."/>
            <person name="Lui A."/>
            <person name="MacDonald P.J.P."/>
            <person name="Montmayeur A."/>
            <person name="Murphy C."/>
            <person name="Neiman D."/>
            <person name="Pearson M."/>
            <person name="Priest M."/>
            <person name="Roberts A."/>
            <person name="Saif S."/>
            <person name="Shea T."/>
            <person name="Shenoy N."/>
            <person name="Sisk P."/>
            <person name="Stolte C."/>
            <person name="Sykes S."/>
            <person name="Wortman J."/>
            <person name="Nusbaum C."/>
            <person name="Birren B."/>
        </authorList>
    </citation>
    <scope>NUCLEOTIDE SEQUENCE [LARGE SCALE GENOMIC DNA]</scope>
    <source>
        <strain evidence="2 3">ATCC 43532</strain>
    </source>
</reference>
<accession>G5GN25</accession>
<dbReference type="HOGENOM" id="CLU_066192_44_5_9"/>
<evidence type="ECO:0000313" key="2">
    <source>
        <dbReference type="EMBL" id="EHG21686.1"/>
    </source>
</evidence>
<dbReference type="InterPro" id="IPR010982">
    <property type="entry name" value="Lambda_DNA-bd_dom_sf"/>
</dbReference>
<dbReference type="Proteomes" id="UP000004129">
    <property type="component" value="Unassembled WGS sequence"/>
</dbReference>
<dbReference type="eggNOG" id="ENOG5033CK9">
    <property type="taxonomic scope" value="Bacteria"/>
</dbReference>
<dbReference type="CDD" id="cd00093">
    <property type="entry name" value="HTH_XRE"/>
    <property type="match status" value="1"/>
</dbReference>
<dbReference type="SMART" id="SM00530">
    <property type="entry name" value="HTH_XRE"/>
    <property type="match status" value="1"/>
</dbReference>
<name>G5GN25_9FIRM</name>
<dbReference type="PROSITE" id="PS50943">
    <property type="entry name" value="HTH_CROC1"/>
    <property type="match status" value="1"/>
</dbReference>
<keyword evidence="3" id="KW-1185">Reference proteome</keyword>